<dbReference type="EC" id="2.7.1.140" evidence="8"/>
<evidence type="ECO:0000256" key="7">
    <source>
        <dbReference type="ARBA" id="ARBA00036525"/>
    </source>
</evidence>
<dbReference type="Gene3D" id="3.30.470.160">
    <property type="entry name" value="Inositol polyphosphate kinase"/>
    <property type="match status" value="1"/>
</dbReference>
<dbReference type="GO" id="GO:0032958">
    <property type="term" value="P:inositol phosphate biosynthetic process"/>
    <property type="evidence" value="ECO:0007669"/>
    <property type="project" value="InterPro"/>
</dbReference>
<dbReference type="GO" id="GO:0051765">
    <property type="term" value="F:inositol tetrakisphosphate kinase activity"/>
    <property type="evidence" value="ECO:0007669"/>
    <property type="project" value="TreeGrafter"/>
</dbReference>
<evidence type="ECO:0000256" key="2">
    <source>
        <dbReference type="ARBA" id="ARBA00022679"/>
    </source>
</evidence>
<dbReference type="PANTHER" id="PTHR12400">
    <property type="entry name" value="INOSITOL POLYPHOSPHATE KINASE"/>
    <property type="match status" value="1"/>
</dbReference>
<name>A0AAN9KWR5_CANGL</name>
<dbReference type="Pfam" id="PF03770">
    <property type="entry name" value="IPK"/>
    <property type="match status" value="1"/>
</dbReference>
<keyword evidence="5 8" id="KW-0067">ATP-binding</keyword>
<dbReference type="SUPFAM" id="SSF56104">
    <property type="entry name" value="SAICAR synthase-like"/>
    <property type="match status" value="1"/>
</dbReference>
<comment type="catalytic activity">
    <reaction evidence="7 8">
        <text>1D-myo-inositol 1,3,4,6-tetrakisphosphate + ATP = 1D-myo-inositol 1,3,4,5,6-pentakisphosphate + ADP + H(+)</text>
        <dbReference type="Rhea" id="RHEA:12717"/>
        <dbReference type="ChEBI" id="CHEBI:15378"/>
        <dbReference type="ChEBI" id="CHEBI:30616"/>
        <dbReference type="ChEBI" id="CHEBI:57660"/>
        <dbReference type="ChEBI" id="CHEBI:57733"/>
        <dbReference type="ChEBI" id="CHEBI:456216"/>
        <dbReference type="EC" id="2.7.1.140"/>
    </reaction>
</comment>
<dbReference type="GO" id="GO:0005634">
    <property type="term" value="C:nucleus"/>
    <property type="evidence" value="ECO:0007669"/>
    <property type="project" value="TreeGrafter"/>
</dbReference>
<dbReference type="Proteomes" id="UP001367508">
    <property type="component" value="Unassembled WGS sequence"/>
</dbReference>
<evidence type="ECO:0000256" key="8">
    <source>
        <dbReference type="RuleBase" id="RU363090"/>
    </source>
</evidence>
<dbReference type="InterPro" id="IPR038286">
    <property type="entry name" value="IPK_sf"/>
</dbReference>
<sequence length="352" mass="38999">MLKVPEHQVAGHKAKDGILGPLVDDSGKFYKPLQNDSRGSTELAFYTSLSSHPAIPPSIRTFFPAFHGTKVVNASNGIGPHPHLVLEDLLSDFTKPSVIDIKIGSRTWYPQASEDYINKCLAKDRETSTASLGFRISGLKDAVSGWEPTRKFLQNLSAEGATLVLRRFVSSNDDVSEDPNCVFAKEVFGAVLERLLELKNWFEVQTAYHFYSCSVLVVYEKGEAKGKGLGTLVKLVDFAHVLDGNGVIDFNFLGGLCSLIKFVKDMLASLHHDFGNCICNTRLMLSFGKVAFMVFPFKANSQFMNLELINCMLVLPVSMLKLVFFLNPGAASVNRCMQRKTTRTVNGGYRRK</sequence>
<keyword evidence="4 8" id="KW-0418">Kinase</keyword>
<evidence type="ECO:0000313" key="9">
    <source>
        <dbReference type="EMBL" id="KAK7325047.1"/>
    </source>
</evidence>
<dbReference type="GO" id="GO:0005737">
    <property type="term" value="C:cytoplasm"/>
    <property type="evidence" value="ECO:0007669"/>
    <property type="project" value="TreeGrafter"/>
</dbReference>
<dbReference type="InterPro" id="IPR005522">
    <property type="entry name" value="IPK"/>
</dbReference>
<comment type="function">
    <text evidence="8">Inositol phosphate kinase with a broad substrate specificity.</text>
</comment>
<comment type="catalytic activity">
    <reaction evidence="6 8">
        <text>1D-myo-inositol 1,4,5-trisphosphate + 2 ATP = 1D-myo-inositol 1,3,4,5,6-pentakisphosphate + 2 ADP + 2 H(+)</text>
        <dbReference type="Rhea" id="RHEA:32359"/>
        <dbReference type="ChEBI" id="CHEBI:15378"/>
        <dbReference type="ChEBI" id="CHEBI:30616"/>
        <dbReference type="ChEBI" id="CHEBI:57733"/>
        <dbReference type="ChEBI" id="CHEBI:203600"/>
        <dbReference type="ChEBI" id="CHEBI:456216"/>
        <dbReference type="EC" id="2.7.1.151"/>
    </reaction>
</comment>
<dbReference type="PANTHER" id="PTHR12400:SF51">
    <property type="entry name" value="INOSITOL POLYPHOSPHATE MULTIKINASE"/>
    <property type="match status" value="1"/>
</dbReference>
<dbReference type="GO" id="GO:0005524">
    <property type="term" value="F:ATP binding"/>
    <property type="evidence" value="ECO:0007669"/>
    <property type="project" value="UniProtKB-KW"/>
</dbReference>
<evidence type="ECO:0000313" key="10">
    <source>
        <dbReference type="Proteomes" id="UP001367508"/>
    </source>
</evidence>
<evidence type="ECO:0000256" key="4">
    <source>
        <dbReference type="ARBA" id="ARBA00022777"/>
    </source>
</evidence>
<reference evidence="9 10" key="1">
    <citation type="submission" date="2024-01" db="EMBL/GenBank/DDBJ databases">
        <title>The genomes of 5 underutilized Papilionoideae crops provide insights into root nodulation and disease resistanc.</title>
        <authorList>
            <person name="Jiang F."/>
        </authorList>
    </citation>
    <scope>NUCLEOTIDE SEQUENCE [LARGE SCALE GENOMIC DNA]</scope>
    <source>
        <strain evidence="9">LVBAO_FW01</strain>
        <tissue evidence="9">Leaves</tissue>
    </source>
</reference>
<dbReference type="GO" id="GO:0008440">
    <property type="term" value="F:inositol-1,4,5-trisphosphate 3-kinase activity"/>
    <property type="evidence" value="ECO:0007669"/>
    <property type="project" value="TreeGrafter"/>
</dbReference>
<comment type="caution">
    <text evidence="9">The sequence shown here is derived from an EMBL/GenBank/DDBJ whole genome shotgun (WGS) entry which is preliminary data.</text>
</comment>
<accession>A0AAN9KWR5</accession>
<comment type="similarity">
    <text evidence="1 8">Belongs to the inositol phosphokinase (IPK) family.</text>
</comment>
<protein>
    <recommendedName>
        <fullName evidence="8">Inositol polyphosphate multikinase</fullName>
        <ecNumber evidence="8">2.7.1.140</ecNumber>
        <ecNumber evidence="8">2.7.1.151</ecNumber>
    </recommendedName>
</protein>
<evidence type="ECO:0000256" key="3">
    <source>
        <dbReference type="ARBA" id="ARBA00022741"/>
    </source>
</evidence>
<keyword evidence="2 8" id="KW-0808">Transferase</keyword>
<organism evidence="9 10">
    <name type="scientific">Canavalia gladiata</name>
    <name type="common">Sword bean</name>
    <name type="synonym">Dolichos gladiatus</name>
    <dbReference type="NCBI Taxonomy" id="3824"/>
    <lineage>
        <taxon>Eukaryota</taxon>
        <taxon>Viridiplantae</taxon>
        <taxon>Streptophyta</taxon>
        <taxon>Embryophyta</taxon>
        <taxon>Tracheophyta</taxon>
        <taxon>Spermatophyta</taxon>
        <taxon>Magnoliopsida</taxon>
        <taxon>eudicotyledons</taxon>
        <taxon>Gunneridae</taxon>
        <taxon>Pentapetalae</taxon>
        <taxon>rosids</taxon>
        <taxon>fabids</taxon>
        <taxon>Fabales</taxon>
        <taxon>Fabaceae</taxon>
        <taxon>Papilionoideae</taxon>
        <taxon>50 kb inversion clade</taxon>
        <taxon>NPAAA clade</taxon>
        <taxon>indigoferoid/millettioid clade</taxon>
        <taxon>Phaseoleae</taxon>
        <taxon>Canavalia</taxon>
    </lineage>
</organism>
<evidence type="ECO:0000256" key="1">
    <source>
        <dbReference type="ARBA" id="ARBA00007374"/>
    </source>
</evidence>
<evidence type="ECO:0000256" key="5">
    <source>
        <dbReference type="ARBA" id="ARBA00022840"/>
    </source>
</evidence>
<gene>
    <name evidence="9" type="ORF">VNO77_29088</name>
</gene>
<keyword evidence="10" id="KW-1185">Reference proteome</keyword>
<evidence type="ECO:0000256" key="6">
    <source>
        <dbReference type="ARBA" id="ARBA00036164"/>
    </source>
</evidence>
<proteinExistence type="inferred from homology"/>
<keyword evidence="3 8" id="KW-0547">Nucleotide-binding</keyword>
<dbReference type="EMBL" id="JAYMYQ010000006">
    <property type="protein sequence ID" value="KAK7325047.1"/>
    <property type="molecule type" value="Genomic_DNA"/>
</dbReference>
<dbReference type="AlphaFoldDB" id="A0AAN9KWR5"/>
<dbReference type="EC" id="2.7.1.151" evidence="8"/>